<protein>
    <submittedName>
        <fullName evidence="5">Formylglycine-generating sulfatase enzyme</fullName>
    </submittedName>
</protein>
<feature type="signal peptide" evidence="2">
    <location>
        <begin position="1"/>
        <end position="27"/>
    </location>
</feature>
<evidence type="ECO:0000259" key="3">
    <source>
        <dbReference type="Pfam" id="PF03781"/>
    </source>
</evidence>
<dbReference type="InterPro" id="IPR005532">
    <property type="entry name" value="SUMF_dom"/>
</dbReference>
<dbReference type="InterPro" id="IPR042095">
    <property type="entry name" value="SUMF_sf"/>
</dbReference>
<evidence type="ECO:0000256" key="2">
    <source>
        <dbReference type="SAM" id="SignalP"/>
    </source>
</evidence>
<dbReference type="InterPro" id="IPR013424">
    <property type="entry name" value="Ice-binding_C"/>
</dbReference>
<dbReference type="InterPro" id="IPR016187">
    <property type="entry name" value="CTDL_fold"/>
</dbReference>
<keyword evidence="1" id="KW-0812">Transmembrane</keyword>
<dbReference type="Pfam" id="PF03781">
    <property type="entry name" value="FGE-sulfatase"/>
    <property type="match status" value="1"/>
</dbReference>
<evidence type="ECO:0000256" key="1">
    <source>
        <dbReference type="SAM" id="Phobius"/>
    </source>
</evidence>
<dbReference type="NCBIfam" id="TIGR02913">
    <property type="entry name" value="HAF_rpt"/>
    <property type="match status" value="1"/>
</dbReference>
<reference evidence="5 6" key="1">
    <citation type="submission" date="2019-02" db="EMBL/GenBank/DDBJ databases">
        <title>Deep-cultivation of Planctomycetes and their phenomic and genomic characterization uncovers novel biology.</title>
        <authorList>
            <person name="Wiegand S."/>
            <person name="Jogler M."/>
            <person name="Boedeker C."/>
            <person name="Pinto D."/>
            <person name="Vollmers J."/>
            <person name="Rivas-Marin E."/>
            <person name="Kohn T."/>
            <person name="Peeters S.H."/>
            <person name="Heuer A."/>
            <person name="Rast P."/>
            <person name="Oberbeckmann S."/>
            <person name="Bunk B."/>
            <person name="Jeske O."/>
            <person name="Meyerdierks A."/>
            <person name="Storesund J.E."/>
            <person name="Kallscheuer N."/>
            <person name="Luecker S."/>
            <person name="Lage O.M."/>
            <person name="Pohl T."/>
            <person name="Merkel B.J."/>
            <person name="Hornburger P."/>
            <person name="Mueller R.-W."/>
            <person name="Bruemmer F."/>
            <person name="Labrenz M."/>
            <person name="Spormann A.M."/>
            <person name="Op Den Camp H."/>
            <person name="Overmann J."/>
            <person name="Amann R."/>
            <person name="Jetten M.S.M."/>
            <person name="Mascher T."/>
            <person name="Medema M.H."/>
            <person name="Devos D.P."/>
            <person name="Kaster A.-K."/>
            <person name="Ovreas L."/>
            <person name="Rohde M."/>
            <person name="Galperin M.Y."/>
            <person name="Jogler C."/>
        </authorList>
    </citation>
    <scope>NUCLEOTIDE SEQUENCE [LARGE SCALE GENOMIC DNA]</scope>
    <source>
        <strain evidence="5 6">Pla144</strain>
    </source>
</reference>
<dbReference type="Pfam" id="PF07589">
    <property type="entry name" value="PEP-CTERM"/>
    <property type="match status" value="1"/>
</dbReference>
<evidence type="ECO:0000259" key="4">
    <source>
        <dbReference type="Pfam" id="PF07589"/>
    </source>
</evidence>
<name>A0A5C6CXU8_9BACT</name>
<keyword evidence="1" id="KW-0472">Membrane</keyword>
<keyword evidence="1" id="KW-1133">Transmembrane helix</keyword>
<feature type="chain" id="PRO_5023035330" evidence="2">
    <location>
        <begin position="28"/>
        <end position="800"/>
    </location>
</feature>
<gene>
    <name evidence="5" type="ORF">Pla144_16550</name>
</gene>
<keyword evidence="6" id="KW-1185">Reference proteome</keyword>
<feature type="transmembrane region" description="Helical" evidence="1">
    <location>
        <begin position="410"/>
        <end position="427"/>
    </location>
</feature>
<dbReference type="NCBIfam" id="TIGR02595">
    <property type="entry name" value="PEP_CTERM"/>
    <property type="match status" value="1"/>
</dbReference>
<organism evidence="5 6">
    <name type="scientific">Bythopirellula polymerisocia</name>
    <dbReference type="NCBI Taxonomy" id="2528003"/>
    <lineage>
        <taxon>Bacteria</taxon>
        <taxon>Pseudomonadati</taxon>
        <taxon>Planctomycetota</taxon>
        <taxon>Planctomycetia</taxon>
        <taxon>Pirellulales</taxon>
        <taxon>Lacipirellulaceae</taxon>
        <taxon>Bythopirellula</taxon>
    </lineage>
</organism>
<dbReference type="Proteomes" id="UP000318437">
    <property type="component" value="Unassembled WGS sequence"/>
</dbReference>
<dbReference type="SUPFAM" id="SSF56436">
    <property type="entry name" value="C-type lectin-like"/>
    <property type="match status" value="1"/>
</dbReference>
<accession>A0A5C6CXU8</accession>
<dbReference type="InterPro" id="IPR014262">
    <property type="entry name" value="HAF_rpt"/>
</dbReference>
<feature type="domain" description="Ice-binding protein C-terminal" evidence="4">
    <location>
        <begin position="774"/>
        <end position="796"/>
    </location>
</feature>
<evidence type="ECO:0000313" key="5">
    <source>
        <dbReference type="EMBL" id="TWU28367.1"/>
    </source>
</evidence>
<sequence precursor="true">MLLSRNAALIMMAATAASLLCVAPTQAKKPGNPGGGTPSSYELVDLLGFDNGGLGLQSYADFVTNRNLTGDILIYGRSYQRYPNAPSDPHPALWHVDNNGSFPSTDPVNLGTPSFAWEVTPTGINSFGVRVGGTSRALEQDDQGNWVSPGYVDVPGISYQEVPSPTGRNTNPSAINDDGVMVGTYDIVHDLNHREIVGSVWQVRHDGTIDDPVSLGNFYPTDINNSGVMAGSYEGYAAIAWFEESELAIQQLNNSLRYLGSNINAINDYPIGDERLTVVGTARADETGDYNAPDRGFAWRPFDSADPTTVLGTLGGRTSDALDVNKLGQIVGWSDTKRQGQQAFIYSDGTMSNLNTLVDAGNATLGHANGINDDGDIVGFMGIPRPISEARGFLLRPIPAALSAASVPEPSTATLLIVAFAGILYCTTNSRRGRTCVGSNRYFRIVLNRAACPSTRSARPWRLLLTAPRTTDYERKTNMKPYILSRAMLAISVAALMVCAAPVLIGIVTADTFGSGLNTFDIEFVTIGNPGNTADTTGSPAPVGSVPYEYRIGKFEVSENMIDRANALGGLGITKTTRAPDKPATGVTWFEAAQFVNWLNTSTGNMPAYQFGAGGFQLWQPGDAGYDANNLYRNSLARYFLPNVDEWYKAAYYDSSVGVYYDYPTGSDSVPDGIDFPGDSAFDAVFFDGGSNPQPNDITDVGVLSPYGTAGQGGNVHEWEETDLDLVNDSALSARGLRGGDYVNVSSSLKSLDRNNNLPTTETSNGGFRVARIAIPEPSSLLLGVLAAVGFVFRRRQFSK</sequence>
<dbReference type="AlphaFoldDB" id="A0A5C6CXU8"/>
<comment type="caution">
    <text evidence="5">The sequence shown here is derived from an EMBL/GenBank/DDBJ whole genome shotgun (WGS) entry which is preliminary data.</text>
</comment>
<dbReference type="RefSeq" id="WP_146449775.1">
    <property type="nucleotide sequence ID" value="NZ_SJPS01000002.1"/>
</dbReference>
<dbReference type="OrthoDB" id="581243at2"/>
<dbReference type="Gene3D" id="3.90.1580.10">
    <property type="entry name" value="paralog of FGE (formylglycine-generating enzyme)"/>
    <property type="match status" value="1"/>
</dbReference>
<feature type="domain" description="Sulfatase-modifying factor enzyme-like" evidence="3">
    <location>
        <begin position="576"/>
        <end position="772"/>
    </location>
</feature>
<proteinExistence type="predicted"/>
<keyword evidence="2" id="KW-0732">Signal</keyword>
<evidence type="ECO:0000313" key="6">
    <source>
        <dbReference type="Proteomes" id="UP000318437"/>
    </source>
</evidence>
<dbReference type="EMBL" id="SJPS01000002">
    <property type="protein sequence ID" value="TWU28367.1"/>
    <property type="molecule type" value="Genomic_DNA"/>
</dbReference>
<feature type="transmembrane region" description="Helical" evidence="1">
    <location>
        <begin position="483"/>
        <end position="508"/>
    </location>
</feature>